<dbReference type="PANTHER" id="PTHR37540">
    <property type="entry name" value="TRANSCRIPTION FACTOR (ACR-2), PUTATIVE-RELATED-RELATED"/>
    <property type="match status" value="1"/>
</dbReference>
<evidence type="ECO:0000313" key="2">
    <source>
        <dbReference type="Proteomes" id="UP001056384"/>
    </source>
</evidence>
<dbReference type="Proteomes" id="UP001056384">
    <property type="component" value="Chromosome 8"/>
</dbReference>
<dbReference type="PANTHER" id="PTHR37540:SF5">
    <property type="entry name" value="TRANSCRIPTION FACTOR DOMAIN-CONTAINING PROTEIN"/>
    <property type="match status" value="1"/>
</dbReference>
<name>A0A9Q9EPD1_9PEZI</name>
<dbReference type="PROSITE" id="PS51257">
    <property type="entry name" value="PROKAR_LIPOPROTEIN"/>
    <property type="match status" value="1"/>
</dbReference>
<gene>
    <name evidence="1" type="ORF">Slin15195_G097220</name>
</gene>
<dbReference type="AlphaFoldDB" id="A0A9Q9EPD1"/>
<evidence type="ECO:0000313" key="1">
    <source>
        <dbReference type="EMBL" id="USW56403.1"/>
    </source>
</evidence>
<accession>A0A9Q9EPD1</accession>
<proteinExistence type="predicted"/>
<sequence>MSTRTFALDDSDNDVGVALNHLGYSFSTILACYDRIVAVQCRDFESHYTEVPRGSSVKQFLSFLWQDAVLLNIATLITTQYLLSMRGRPLHSGEMWHVLHLRGVLLHNINSALSDPIRGVSDQILVAVILFAAHELAYSSVEAYHVHMVGFVQMIDIRGGLAALGRYDPWIEKLIVWHDMNCTKIAGCQPYHLKAKGPSSLKKPSGNADMFRMRNKYKAR</sequence>
<protein>
    <submittedName>
        <fullName evidence="1">Uncharacterized protein</fullName>
    </submittedName>
</protein>
<keyword evidence="2" id="KW-1185">Reference proteome</keyword>
<organism evidence="1 2">
    <name type="scientific">Septoria linicola</name>
    <dbReference type="NCBI Taxonomy" id="215465"/>
    <lineage>
        <taxon>Eukaryota</taxon>
        <taxon>Fungi</taxon>
        <taxon>Dikarya</taxon>
        <taxon>Ascomycota</taxon>
        <taxon>Pezizomycotina</taxon>
        <taxon>Dothideomycetes</taxon>
        <taxon>Dothideomycetidae</taxon>
        <taxon>Mycosphaerellales</taxon>
        <taxon>Mycosphaerellaceae</taxon>
        <taxon>Septoria</taxon>
    </lineage>
</organism>
<reference evidence="1" key="1">
    <citation type="submission" date="2022-06" db="EMBL/GenBank/DDBJ databases">
        <title>Complete genome sequences of two strains of the flax pathogen Septoria linicola.</title>
        <authorList>
            <person name="Lapalu N."/>
            <person name="Simon A."/>
            <person name="Demenou B."/>
            <person name="Paumier D."/>
            <person name="Guillot M.-P."/>
            <person name="Gout L."/>
            <person name="Valade R."/>
        </authorList>
    </citation>
    <scope>NUCLEOTIDE SEQUENCE</scope>
    <source>
        <strain evidence="1">SE15195</strain>
    </source>
</reference>
<dbReference type="EMBL" id="CP099425">
    <property type="protein sequence ID" value="USW56403.1"/>
    <property type="molecule type" value="Genomic_DNA"/>
</dbReference>